<accession>A0ABM8YX03</accession>
<proteinExistence type="predicted"/>
<dbReference type="EMBL" id="OU912926">
    <property type="protein sequence ID" value="CAG9932027.1"/>
    <property type="molecule type" value="Genomic_DNA"/>
</dbReference>
<organism evidence="1 2">
    <name type="scientific">Candidatus Nitrotoga arctica</name>
    <dbReference type="NCBI Taxonomy" id="453162"/>
    <lineage>
        <taxon>Bacteria</taxon>
        <taxon>Pseudomonadati</taxon>
        <taxon>Pseudomonadota</taxon>
        <taxon>Betaproteobacteria</taxon>
        <taxon>Nitrosomonadales</taxon>
        <taxon>Gallionellaceae</taxon>
        <taxon>Candidatus Nitrotoga</taxon>
    </lineage>
</organism>
<name>A0ABM8YX03_9PROT</name>
<gene>
    <name evidence="1" type="ORF">NTG6680_0774</name>
</gene>
<dbReference type="Proteomes" id="UP000839052">
    <property type="component" value="Chromosome"/>
</dbReference>
<evidence type="ECO:0000313" key="1">
    <source>
        <dbReference type="EMBL" id="CAG9932027.1"/>
    </source>
</evidence>
<evidence type="ECO:0000313" key="2">
    <source>
        <dbReference type="Proteomes" id="UP000839052"/>
    </source>
</evidence>
<protein>
    <submittedName>
        <fullName evidence="1">Uncharacterized protein</fullName>
    </submittedName>
</protein>
<sequence>MLTANSASAATCLASVHYRDAAQNTGKSALASKAVNTPSECHQFTRESFNANKAWSDPYQVCSNTNGRTLKQPVTIWALDQYEGGGDKFNRVIAYTVDCSLAGGVPGILTDNSTGP</sequence>
<reference evidence="1 2" key="1">
    <citation type="submission" date="2021-10" db="EMBL/GenBank/DDBJ databases">
        <authorList>
            <person name="Koch H."/>
        </authorList>
    </citation>
    <scope>NUCLEOTIDE SEQUENCE [LARGE SCALE GENOMIC DNA]</scope>
    <source>
        <strain evidence="1">6680</strain>
    </source>
</reference>
<keyword evidence="2" id="KW-1185">Reference proteome</keyword>